<dbReference type="InterPro" id="IPR024478">
    <property type="entry name" value="HlyB_4HB_MCP"/>
</dbReference>
<evidence type="ECO:0000259" key="6">
    <source>
        <dbReference type="PROSITE" id="PS50111"/>
    </source>
</evidence>
<protein>
    <submittedName>
        <fullName evidence="8">Methyl-accepting chemotaxis protein</fullName>
    </submittedName>
</protein>
<organism evidence="8 10">
    <name type="scientific">Aliidiomarina maris</name>
    <dbReference type="NCBI Taxonomy" id="531312"/>
    <lineage>
        <taxon>Bacteria</taxon>
        <taxon>Pseudomonadati</taxon>
        <taxon>Pseudomonadota</taxon>
        <taxon>Gammaproteobacteria</taxon>
        <taxon>Alteromonadales</taxon>
        <taxon>Idiomarinaceae</taxon>
        <taxon>Aliidiomarina</taxon>
    </lineage>
</organism>
<keyword evidence="11" id="KW-1185">Reference proteome</keyword>
<dbReference type="PROSITE" id="PS50885">
    <property type="entry name" value="HAMP"/>
    <property type="match status" value="1"/>
</dbReference>
<evidence type="ECO:0000256" key="5">
    <source>
        <dbReference type="SAM" id="Phobius"/>
    </source>
</evidence>
<keyword evidence="2 4" id="KW-0807">Transducer</keyword>
<dbReference type="GO" id="GO:0006935">
    <property type="term" value="P:chemotaxis"/>
    <property type="evidence" value="ECO:0007669"/>
    <property type="project" value="UniProtKB-ARBA"/>
</dbReference>
<keyword evidence="5" id="KW-0812">Transmembrane</keyword>
<feature type="domain" description="Methyl-accepting transducer" evidence="6">
    <location>
        <begin position="393"/>
        <end position="629"/>
    </location>
</feature>
<evidence type="ECO:0000313" key="11">
    <source>
        <dbReference type="Proteomes" id="UP000287865"/>
    </source>
</evidence>
<gene>
    <name evidence="8" type="ORF">B0I24_11241</name>
    <name evidence="9" type="ORF">CWE07_11300</name>
</gene>
<name>A0A327WQY4_9GAMM</name>
<evidence type="ECO:0000256" key="2">
    <source>
        <dbReference type="ARBA" id="ARBA00023224"/>
    </source>
</evidence>
<dbReference type="InterPro" id="IPR004089">
    <property type="entry name" value="MCPsignal_dom"/>
</dbReference>
<dbReference type="InterPro" id="IPR003660">
    <property type="entry name" value="HAMP_dom"/>
</dbReference>
<evidence type="ECO:0000256" key="1">
    <source>
        <dbReference type="ARBA" id="ARBA00004370"/>
    </source>
</evidence>
<dbReference type="GO" id="GO:0016020">
    <property type="term" value="C:membrane"/>
    <property type="evidence" value="ECO:0007669"/>
    <property type="project" value="UniProtKB-SubCell"/>
</dbReference>
<evidence type="ECO:0000259" key="7">
    <source>
        <dbReference type="PROSITE" id="PS50885"/>
    </source>
</evidence>
<keyword evidence="5" id="KW-1133">Transmembrane helix</keyword>
<dbReference type="AlphaFoldDB" id="A0A327WQY4"/>
<dbReference type="SMART" id="SM00283">
    <property type="entry name" value="MA"/>
    <property type="match status" value="1"/>
</dbReference>
<dbReference type="Gene3D" id="1.10.287.950">
    <property type="entry name" value="Methyl-accepting chemotaxis protein"/>
    <property type="match status" value="1"/>
</dbReference>
<dbReference type="Pfam" id="PF00672">
    <property type="entry name" value="HAMP"/>
    <property type="match status" value="1"/>
</dbReference>
<sequence length="665" mass="71369">MRLTVAARVIGGFAIITGLLLVISLSSFFSLQTIGRSSEQVNDVAIPSLIGVANIQTELLQLSNNQTEAFYSSRQATVEQLQADFSRASSNVDSQLNQLRQLLTSEAQSRAVNNVSTDVSQFTRQVATIFESQAEFLRLASRRDNRLNEVELAADDAAMLLLDLTDTQGLSDELYNQAGLLENNLNSLVTLAYDMVSVEEAGRADIIRSEIEVAVQSSRERLADMQQMSSRATLDEVADYLDTAAGALLENSDSLVAAVLSRLEARSAAERLLGENNDLMDNILSEMATLQVQVQRLADDVQGTASGAISRSAWMNSVLTILSIAFAIGIGYLAVRSISRPLAEVNAMLNTLANGDLTGRLDDSAQDEFGTLATNINKLIENLRRLIEGIADRSTQLATAAEESSSVSAQSRNSIQEQRAQVEQVAAATTEMSSTTAEMASGAAKALDEIQHSDEEAKRVRIISDENKRTIEALAEEIKNASDVINQLSENSANIGGILDVIRGIAEQTNLLALNAAIEAARAGEQGRGFAVVADEVRTLASRTQQSTEEIQTMIERLQSDSSRAVSVMQRGRTQAETCVTQTDEAAIALQAITESVHQASDSSTAIATAAEQQSATAQDISEKLEAIVAIAEQAEAGARQTAQASDEVAKLSAEMQDSVKSFRL</sequence>
<feature type="transmembrane region" description="Helical" evidence="5">
    <location>
        <begin position="6"/>
        <end position="29"/>
    </location>
</feature>
<proteinExistence type="inferred from homology"/>
<dbReference type="FunFam" id="1.10.287.950:FF:000001">
    <property type="entry name" value="Methyl-accepting chemotaxis sensory transducer"/>
    <property type="match status" value="1"/>
</dbReference>
<dbReference type="CDD" id="cd11386">
    <property type="entry name" value="MCP_signal"/>
    <property type="match status" value="1"/>
</dbReference>
<dbReference type="PROSITE" id="PS50111">
    <property type="entry name" value="CHEMOTAXIS_TRANSDUC_2"/>
    <property type="match status" value="1"/>
</dbReference>
<evidence type="ECO:0000313" key="8">
    <source>
        <dbReference type="EMBL" id="RAJ94955.1"/>
    </source>
</evidence>
<evidence type="ECO:0000256" key="3">
    <source>
        <dbReference type="ARBA" id="ARBA00029447"/>
    </source>
</evidence>
<dbReference type="SUPFAM" id="SSF58104">
    <property type="entry name" value="Methyl-accepting chemotaxis protein (MCP) signaling domain"/>
    <property type="match status" value="1"/>
</dbReference>
<reference evidence="9 11" key="1">
    <citation type="journal article" date="2018" name="Front. Microbiol.">
        <title>Genome-Based Analysis Reveals the Taxonomy and Diversity of the Family Idiomarinaceae.</title>
        <authorList>
            <person name="Liu Y."/>
            <person name="Lai Q."/>
            <person name="Shao Z."/>
        </authorList>
    </citation>
    <scope>NUCLEOTIDE SEQUENCE [LARGE SCALE GENOMIC DNA]</scope>
    <source>
        <strain evidence="9 11">CF12-14</strain>
    </source>
</reference>
<comment type="subcellular location">
    <subcellularLocation>
        <location evidence="1">Membrane</location>
    </subcellularLocation>
</comment>
<dbReference type="CDD" id="cd06225">
    <property type="entry name" value="HAMP"/>
    <property type="match status" value="1"/>
</dbReference>
<dbReference type="Proteomes" id="UP000249203">
    <property type="component" value="Unassembled WGS sequence"/>
</dbReference>
<dbReference type="EMBL" id="PIPK01000011">
    <property type="protein sequence ID" value="RUO22164.1"/>
    <property type="molecule type" value="Genomic_DNA"/>
</dbReference>
<evidence type="ECO:0000313" key="9">
    <source>
        <dbReference type="EMBL" id="RUO22164.1"/>
    </source>
</evidence>
<dbReference type="Pfam" id="PF00015">
    <property type="entry name" value="MCPsignal"/>
    <property type="match status" value="1"/>
</dbReference>
<evidence type="ECO:0000256" key="4">
    <source>
        <dbReference type="PROSITE-ProRule" id="PRU00284"/>
    </source>
</evidence>
<accession>A0A327WQY4</accession>
<evidence type="ECO:0000313" key="10">
    <source>
        <dbReference type="Proteomes" id="UP000249203"/>
    </source>
</evidence>
<dbReference type="GO" id="GO:0007165">
    <property type="term" value="P:signal transduction"/>
    <property type="evidence" value="ECO:0007669"/>
    <property type="project" value="UniProtKB-KW"/>
</dbReference>
<feature type="domain" description="HAMP" evidence="7">
    <location>
        <begin position="336"/>
        <end position="388"/>
    </location>
</feature>
<dbReference type="Proteomes" id="UP000287865">
    <property type="component" value="Unassembled WGS sequence"/>
</dbReference>
<dbReference type="OrthoDB" id="9781845at2"/>
<reference evidence="8 10" key="2">
    <citation type="submission" date="2018-06" db="EMBL/GenBank/DDBJ databases">
        <title>Genomic Encyclopedia of Type Strains, Phase III (KMG-III): the genomes of soil and plant-associated and newly described type strains.</title>
        <authorList>
            <person name="Whitman W."/>
        </authorList>
    </citation>
    <scope>NUCLEOTIDE SEQUENCE [LARGE SCALE GENOMIC DNA]</scope>
    <source>
        <strain evidence="8 10">CGMCC 1.15366</strain>
    </source>
</reference>
<dbReference type="SMART" id="SM00304">
    <property type="entry name" value="HAMP"/>
    <property type="match status" value="1"/>
</dbReference>
<comment type="similarity">
    <text evidence="3">Belongs to the methyl-accepting chemotaxis (MCP) protein family.</text>
</comment>
<dbReference type="Pfam" id="PF12729">
    <property type="entry name" value="4HB_MCP_1"/>
    <property type="match status" value="1"/>
</dbReference>
<dbReference type="EMBL" id="QLMD01000012">
    <property type="protein sequence ID" value="RAJ94955.1"/>
    <property type="molecule type" value="Genomic_DNA"/>
</dbReference>
<keyword evidence="5" id="KW-0472">Membrane</keyword>
<dbReference type="PANTHER" id="PTHR32089">
    <property type="entry name" value="METHYL-ACCEPTING CHEMOTAXIS PROTEIN MCPB"/>
    <property type="match status" value="1"/>
</dbReference>
<comment type="caution">
    <text evidence="8">The sequence shown here is derived from an EMBL/GenBank/DDBJ whole genome shotgun (WGS) entry which is preliminary data.</text>
</comment>
<dbReference type="PANTHER" id="PTHR32089:SF70">
    <property type="entry name" value="ENERGY TAXIS MODULATING METHYL ACCEPTING SENSORY TRANSDUCER"/>
    <property type="match status" value="1"/>
</dbReference>
<dbReference type="RefSeq" id="WP_111570073.1">
    <property type="nucleotide sequence ID" value="NZ_PIPK01000011.1"/>
</dbReference>